<evidence type="ECO:0000256" key="9">
    <source>
        <dbReference type="ARBA" id="ARBA00023160"/>
    </source>
</evidence>
<protein>
    <recommendedName>
        <fullName evidence="11">Ferritin-like domain-containing protein</fullName>
    </recommendedName>
</protein>
<keyword evidence="4" id="KW-0479">Metal-binding</keyword>
<dbReference type="Pfam" id="PF03405">
    <property type="entry name" value="FA_desaturase_2"/>
    <property type="match status" value="1"/>
</dbReference>
<evidence type="ECO:0000313" key="10">
    <source>
        <dbReference type="EMBL" id="HHJ53781.1"/>
    </source>
</evidence>
<organism evidence="10">
    <name type="scientific">Caldithrix abyssi</name>
    <dbReference type="NCBI Taxonomy" id="187145"/>
    <lineage>
        <taxon>Bacteria</taxon>
        <taxon>Pseudomonadati</taxon>
        <taxon>Calditrichota</taxon>
        <taxon>Calditrichia</taxon>
        <taxon>Calditrichales</taxon>
        <taxon>Calditrichaceae</taxon>
        <taxon>Caldithrix</taxon>
    </lineage>
</organism>
<comment type="cofactor">
    <cofactor evidence="1">
        <name>Fe(2+)</name>
        <dbReference type="ChEBI" id="CHEBI:29033"/>
    </cofactor>
</comment>
<dbReference type="InterPro" id="IPR005067">
    <property type="entry name" value="Fatty_acid_desaturase-2"/>
</dbReference>
<evidence type="ECO:0008006" key="11">
    <source>
        <dbReference type="Google" id="ProtNLM"/>
    </source>
</evidence>
<evidence type="ECO:0000256" key="4">
    <source>
        <dbReference type="ARBA" id="ARBA00022723"/>
    </source>
</evidence>
<evidence type="ECO:0000256" key="1">
    <source>
        <dbReference type="ARBA" id="ARBA00001954"/>
    </source>
</evidence>
<gene>
    <name evidence="10" type="ORF">ENJ89_11345</name>
</gene>
<dbReference type="GO" id="GO:0045300">
    <property type="term" value="F:stearoyl-[ACP] desaturase activity"/>
    <property type="evidence" value="ECO:0007669"/>
    <property type="project" value="InterPro"/>
</dbReference>
<dbReference type="Gene3D" id="1.10.620.20">
    <property type="entry name" value="Ribonucleotide Reductase, subunit A"/>
    <property type="match status" value="1"/>
</dbReference>
<dbReference type="EMBL" id="DROD01000715">
    <property type="protein sequence ID" value="HHJ53781.1"/>
    <property type="molecule type" value="Genomic_DNA"/>
</dbReference>
<evidence type="ECO:0000256" key="2">
    <source>
        <dbReference type="ARBA" id="ARBA00008749"/>
    </source>
</evidence>
<reference evidence="10" key="1">
    <citation type="journal article" date="2020" name="mSystems">
        <title>Genome- and Community-Level Interaction Insights into Carbon Utilization and Element Cycling Functions of Hydrothermarchaeota in Hydrothermal Sediment.</title>
        <authorList>
            <person name="Zhou Z."/>
            <person name="Liu Y."/>
            <person name="Xu W."/>
            <person name="Pan J."/>
            <person name="Luo Z.H."/>
            <person name="Li M."/>
        </authorList>
    </citation>
    <scope>NUCLEOTIDE SEQUENCE [LARGE SCALE GENOMIC DNA]</scope>
    <source>
        <strain evidence="10">HyVt-527</strain>
    </source>
</reference>
<evidence type="ECO:0000256" key="7">
    <source>
        <dbReference type="ARBA" id="ARBA00023004"/>
    </source>
</evidence>
<proteinExistence type="inferred from homology"/>
<dbReference type="GO" id="GO:0046872">
    <property type="term" value="F:metal ion binding"/>
    <property type="evidence" value="ECO:0007669"/>
    <property type="project" value="UniProtKB-KW"/>
</dbReference>
<keyword evidence="5" id="KW-0276">Fatty acid metabolism</keyword>
<keyword evidence="7" id="KW-0408">Iron</keyword>
<dbReference type="GO" id="GO:0006633">
    <property type="term" value="P:fatty acid biosynthetic process"/>
    <property type="evidence" value="ECO:0007669"/>
    <property type="project" value="UniProtKB-KW"/>
</dbReference>
<keyword evidence="6" id="KW-0560">Oxidoreductase</keyword>
<evidence type="ECO:0000256" key="3">
    <source>
        <dbReference type="ARBA" id="ARBA00022516"/>
    </source>
</evidence>
<name>A0A7V5PRG6_CALAY</name>
<evidence type="ECO:0000256" key="6">
    <source>
        <dbReference type="ARBA" id="ARBA00023002"/>
    </source>
</evidence>
<comment type="caution">
    <text evidence="10">The sequence shown here is derived from an EMBL/GenBank/DDBJ whole genome shotgun (WGS) entry which is preliminary data.</text>
</comment>
<sequence>MLRQALILRKNMVKKHGTRKMTRRCGLNIDKDWRVDQHWKIDDFPWDKLDPSKVDSDLLKVVKAAALVEYNAEVYAKYLCQVFPDDNLVQDNITVWSAEEVQHGKALGIWAERIDPSWNLESAMKKFRAGYNPEHFINEVSASVRGSRAGEMVARCMVEIGTSSFYTAIGNACEDPVLKEICKKVAGDEFRHYKCFYDIMHKYLEADNLTKFGRLKVALSRISESEDDELAYAYFAANVDGDEKYDRKKYSREYLGRAYSYYKKQEVDRAVSMIFKAC</sequence>
<dbReference type="AlphaFoldDB" id="A0A7V5PRG6"/>
<evidence type="ECO:0000256" key="8">
    <source>
        <dbReference type="ARBA" id="ARBA00023098"/>
    </source>
</evidence>
<keyword evidence="9" id="KW-0275">Fatty acid biosynthesis</keyword>
<keyword evidence="8" id="KW-0443">Lipid metabolism</keyword>
<comment type="similarity">
    <text evidence="2">Belongs to the fatty acid desaturase type 2 family.</text>
</comment>
<evidence type="ECO:0000256" key="5">
    <source>
        <dbReference type="ARBA" id="ARBA00022832"/>
    </source>
</evidence>
<feature type="non-terminal residue" evidence="10">
    <location>
        <position position="278"/>
    </location>
</feature>
<dbReference type="InterPro" id="IPR009078">
    <property type="entry name" value="Ferritin-like_SF"/>
</dbReference>
<dbReference type="InterPro" id="IPR012348">
    <property type="entry name" value="RNR-like"/>
</dbReference>
<accession>A0A7V5PRG6</accession>
<dbReference type="SUPFAM" id="SSF47240">
    <property type="entry name" value="Ferritin-like"/>
    <property type="match status" value="1"/>
</dbReference>
<keyword evidence="3" id="KW-0444">Lipid biosynthesis</keyword>
<dbReference type="Proteomes" id="UP000886124">
    <property type="component" value="Unassembled WGS sequence"/>
</dbReference>